<reference evidence="1 2" key="1">
    <citation type="submission" date="2023-01" db="EMBL/GenBank/DDBJ databases">
        <title>Genomes from the Australian National Cyanobacteria Reference Collection.</title>
        <authorList>
            <person name="Willis A."/>
            <person name="Lee E.M.F."/>
        </authorList>
    </citation>
    <scope>NUCLEOTIDE SEQUENCE [LARGE SCALE GENOMIC DNA]</scope>
    <source>
        <strain evidence="1 2">CS-1033</strain>
    </source>
</reference>
<organism evidence="1 2">
    <name type="scientific">Anabaenopsis arnoldii</name>
    <dbReference type="NCBI Taxonomy" id="2152938"/>
    <lineage>
        <taxon>Bacteria</taxon>
        <taxon>Bacillati</taxon>
        <taxon>Cyanobacteriota</taxon>
        <taxon>Cyanophyceae</taxon>
        <taxon>Nostocales</taxon>
        <taxon>Nodulariaceae</taxon>
        <taxon>Anabaenopsis</taxon>
    </lineage>
</organism>
<accession>A0ABT5AS89</accession>
<dbReference type="EMBL" id="JAQMUH010000122">
    <property type="protein sequence ID" value="MDB9540145.1"/>
    <property type="molecule type" value="Genomic_DNA"/>
</dbReference>
<dbReference type="Proteomes" id="UP001212499">
    <property type="component" value="Unassembled WGS sequence"/>
</dbReference>
<gene>
    <name evidence="1" type="ORF">PN457_10815</name>
</gene>
<proteinExistence type="predicted"/>
<evidence type="ECO:0000313" key="2">
    <source>
        <dbReference type="Proteomes" id="UP001212499"/>
    </source>
</evidence>
<sequence>MDRSRPNLEEVLAYLEAEMDEYNQQFYTEPDRNNQVVSSMNRDLVERYELGTNEEYSQELDAELELK</sequence>
<protein>
    <submittedName>
        <fullName evidence="1">Uncharacterized protein</fullName>
    </submittedName>
</protein>
<name>A0ABT5AS89_9CYAN</name>
<dbReference type="RefSeq" id="WP_271733315.1">
    <property type="nucleotide sequence ID" value="NZ_JANQDP010000126.1"/>
</dbReference>
<evidence type="ECO:0000313" key="1">
    <source>
        <dbReference type="EMBL" id="MDB9540145.1"/>
    </source>
</evidence>
<keyword evidence="2" id="KW-1185">Reference proteome</keyword>
<comment type="caution">
    <text evidence="1">The sequence shown here is derived from an EMBL/GenBank/DDBJ whole genome shotgun (WGS) entry which is preliminary data.</text>
</comment>